<dbReference type="CDD" id="cd05466">
    <property type="entry name" value="PBP2_LTTR_substrate"/>
    <property type="match status" value="1"/>
</dbReference>
<dbReference type="InterPro" id="IPR036390">
    <property type="entry name" value="WH_DNA-bd_sf"/>
</dbReference>
<evidence type="ECO:0000259" key="5">
    <source>
        <dbReference type="PROSITE" id="PS50931"/>
    </source>
</evidence>
<dbReference type="EMBL" id="WUPT01000001">
    <property type="protein sequence ID" value="MXQ07136.1"/>
    <property type="molecule type" value="Genomic_DNA"/>
</dbReference>
<protein>
    <submittedName>
        <fullName evidence="6">LysR family transcriptional regulator</fullName>
    </submittedName>
</protein>
<evidence type="ECO:0000256" key="1">
    <source>
        <dbReference type="ARBA" id="ARBA00009437"/>
    </source>
</evidence>
<dbReference type="PROSITE" id="PS50931">
    <property type="entry name" value="HTH_LYSR"/>
    <property type="match status" value="1"/>
</dbReference>
<dbReference type="Proteomes" id="UP000480350">
    <property type="component" value="Unassembled WGS sequence"/>
</dbReference>
<dbReference type="AlphaFoldDB" id="A0A7C9MEL7"/>
<reference evidence="6 7" key="2">
    <citation type="submission" date="2020-03" db="EMBL/GenBank/DDBJ databases">
        <title>Kangsaoukella pontilimi gen. nov., sp. nov., a new member of the family Rhodobacteraceae isolated from a tidal mudflat.</title>
        <authorList>
            <person name="Kim I.S."/>
        </authorList>
    </citation>
    <scope>NUCLEOTIDE SEQUENCE [LARGE SCALE GENOMIC DNA]</scope>
    <source>
        <strain evidence="6 7">GH1-50</strain>
    </source>
</reference>
<keyword evidence="3" id="KW-0238">DNA-binding</keyword>
<dbReference type="GO" id="GO:0000976">
    <property type="term" value="F:transcription cis-regulatory region binding"/>
    <property type="evidence" value="ECO:0007669"/>
    <property type="project" value="TreeGrafter"/>
</dbReference>
<evidence type="ECO:0000256" key="3">
    <source>
        <dbReference type="ARBA" id="ARBA00023125"/>
    </source>
</evidence>
<dbReference type="Gene3D" id="1.10.10.10">
    <property type="entry name" value="Winged helix-like DNA-binding domain superfamily/Winged helix DNA-binding domain"/>
    <property type="match status" value="1"/>
</dbReference>
<reference evidence="6 7" key="1">
    <citation type="submission" date="2019-12" db="EMBL/GenBank/DDBJ databases">
        <authorList>
            <person name="Lee S.D."/>
        </authorList>
    </citation>
    <scope>NUCLEOTIDE SEQUENCE [LARGE SCALE GENOMIC DNA]</scope>
    <source>
        <strain evidence="6 7">GH1-50</strain>
    </source>
</reference>
<evidence type="ECO:0000313" key="6">
    <source>
        <dbReference type="EMBL" id="MXQ07136.1"/>
    </source>
</evidence>
<dbReference type="RefSeq" id="WP_160763030.1">
    <property type="nucleotide sequence ID" value="NZ_WUPT01000001.1"/>
</dbReference>
<dbReference type="InterPro" id="IPR005119">
    <property type="entry name" value="LysR_subst-bd"/>
</dbReference>
<proteinExistence type="inferred from homology"/>
<dbReference type="Pfam" id="PF03466">
    <property type="entry name" value="LysR_substrate"/>
    <property type="match status" value="1"/>
</dbReference>
<sequence>MSRDLTLKGLEVFRAVARTGSVQAVASETGLSISTVSHHLKTLEASMGVPLLDHSRRPMVVTPAGSVFLRHVDEGLRIIRRGELELTSGNLEEARNLRLGLVDDFDGEIAPELAKMLAHLMPKCIFRHKTRPSHEILALLADHKLDVAVATRPPNDLPGLIEQPLLRDPFVVALPASSRFSAEDFIAGRGDIPFLRYPQSQMIGSQIETNLRRRRLNFEKRYELESNQMLLAMVAGGAGWAVTTAASYMRAKRLHADIRLAAFPGTGFARTLSLFTTELYVQSVSRMIYTAMHRLIGQKIVEPAVAEMPWLASSLMLLDAREADLVAMDSPDLS</sequence>
<dbReference type="Gene3D" id="3.40.190.10">
    <property type="entry name" value="Periplasmic binding protein-like II"/>
    <property type="match status" value="2"/>
</dbReference>
<dbReference type="GO" id="GO:0003700">
    <property type="term" value="F:DNA-binding transcription factor activity"/>
    <property type="evidence" value="ECO:0007669"/>
    <property type="project" value="InterPro"/>
</dbReference>
<keyword evidence="7" id="KW-1185">Reference proteome</keyword>
<evidence type="ECO:0000256" key="4">
    <source>
        <dbReference type="ARBA" id="ARBA00023163"/>
    </source>
</evidence>
<name>A0A7C9MEL7_9RHOB</name>
<dbReference type="Pfam" id="PF00126">
    <property type="entry name" value="HTH_1"/>
    <property type="match status" value="1"/>
</dbReference>
<gene>
    <name evidence="6" type="ORF">GQ651_04690</name>
</gene>
<dbReference type="SUPFAM" id="SSF46785">
    <property type="entry name" value="Winged helix' DNA-binding domain"/>
    <property type="match status" value="1"/>
</dbReference>
<accession>A0A7C9MEL7</accession>
<keyword evidence="4" id="KW-0804">Transcription</keyword>
<dbReference type="InterPro" id="IPR000847">
    <property type="entry name" value="LysR_HTH_N"/>
</dbReference>
<comment type="caution">
    <text evidence="6">The sequence shown here is derived from an EMBL/GenBank/DDBJ whole genome shotgun (WGS) entry which is preliminary data.</text>
</comment>
<dbReference type="PANTHER" id="PTHR30126:SF39">
    <property type="entry name" value="HTH-TYPE TRANSCRIPTIONAL REGULATOR CYSL"/>
    <property type="match status" value="1"/>
</dbReference>
<evidence type="ECO:0000256" key="2">
    <source>
        <dbReference type="ARBA" id="ARBA00023015"/>
    </source>
</evidence>
<organism evidence="6 7">
    <name type="scientific">Kangsaoukella pontilimi</name>
    <dbReference type="NCBI Taxonomy" id="2691042"/>
    <lineage>
        <taxon>Bacteria</taxon>
        <taxon>Pseudomonadati</taxon>
        <taxon>Pseudomonadota</taxon>
        <taxon>Alphaproteobacteria</taxon>
        <taxon>Rhodobacterales</taxon>
        <taxon>Paracoccaceae</taxon>
        <taxon>Kangsaoukella</taxon>
    </lineage>
</organism>
<evidence type="ECO:0000313" key="7">
    <source>
        <dbReference type="Proteomes" id="UP000480350"/>
    </source>
</evidence>
<dbReference type="SUPFAM" id="SSF53850">
    <property type="entry name" value="Periplasmic binding protein-like II"/>
    <property type="match status" value="1"/>
</dbReference>
<comment type="similarity">
    <text evidence="1">Belongs to the LysR transcriptional regulatory family.</text>
</comment>
<dbReference type="PANTHER" id="PTHR30126">
    <property type="entry name" value="HTH-TYPE TRANSCRIPTIONAL REGULATOR"/>
    <property type="match status" value="1"/>
</dbReference>
<dbReference type="InterPro" id="IPR036388">
    <property type="entry name" value="WH-like_DNA-bd_sf"/>
</dbReference>
<feature type="domain" description="HTH lysR-type" evidence="5">
    <location>
        <begin position="5"/>
        <end position="62"/>
    </location>
</feature>
<keyword evidence="2" id="KW-0805">Transcription regulation</keyword>